<comment type="pathway">
    <text evidence="10">Amino-acid biosynthesis; L-arginine biosynthesis; N(2)-acetyl-L-ornithine from L-glutamate: step 1/4.</text>
</comment>
<feature type="binding site" evidence="10">
    <location>
        <position position="174"/>
    </location>
    <ligand>
        <name>substrate</name>
    </ligand>
</feature>
<dbReference type="GO" id="GO:0004358">
    <property type="term" value="F:L-glutamate N-acetyltransferase activity, acting on acetyl-L-ornithine as donor"/>
    <property type="evidence" value="ECO:0007669"/>
    <property type="project" value="UniProtKB-UniRule"/>
</dbReference>
<evidence type="ECO:0000256" key="7">
    <source>
        <dbReference type="ARBA" id="ARBA00022679"/>
    </source>
</evidence>
<feature type="binding site" evidence="10">
    <location>
        <position position="269"/>
    </location>
    <ligand>
        <name>substrate</name>
    </ligand>
</feature>
<dbReference type="AlphaFoldDB" id="A0A5C5VIH3"/>
<comment type="similarity">
    <text evidence="2 10">Belongs to the ArgJ family.</text>
</comment>
<evidence type="ECO:0000313" key="11">
    <source>
        <dbReference type="EMBL" id="TWT37565.1"/>
    </source>
</evidence>
<dbReference type="Gene3D" id="3.10.20.340">
    <property type="entry name" value="ArgJ beta chain, C-terminal domain"/>
    <property type="match status" value="1"/>
</dbReference>
<dbReference type="Pfam" id="PF01960">
    <property type="entry name" value="ArgJ"/>
    <property type="match status" value="1"/>
</dbReference>
<keyword evidence="9 10" id="KW-0012">Acyltransferase</keyword>
<feature type="active site" description="Nucleophile" evidence="10">
    <location>
        <position position="185"/>
    </location>
</feature>
<dbReference type="SUPFAM" id="SSF56266">
    <property type="entry name" value="DmpA/ArgJ-like"/>
    <property type="match status" value="1"/>
</dbReference>
<evidence type="ECO:0000256" key="3">
    <source>
        <dbReference type="ARBA" id="ARBA00011475"/>
    </source>
</evidence>
<comment type="function">
    <text evidence="10">Catalyzes two activities which are involved in the cyclic version of arginine biosynthesis: the synthesis of N-acetylglutamate from glutamate and acetyl-CoA as the acetyl donor, and of ornithine by transacetylation between N(2)-acetylornithine and glutamate.</text>
</comment>
<dbReference type="NCBIfam" id="NF003802">
    <property type="entry name" value="PRK05388.1"/>
    <property type="match status" value="1"/>
</dbReference>
<keyword evidence="10" id="KW-0511">Multifunctional enzyme</keyword>
<evidence type="ECO:0000256" key="1">
    <source>
        <dbReference type="ARBA" id="ARBA00004496"/>
    </source>
</evidence>
<comment type="pathway">
    <text evidence="10">Amino-acid biosynthesis; L-arginine biosynthesis; L-ornithine and N-acetyl-L-glutamate from L-glutamate and N(2)-acetyl-L-ornithine (cyclic): step 1/1.</text>
</comment>
<feature type="binding site" evidence="10">
    <location>
        <position position="148"/>
    </location>
    <ligand>
        <name>substrate</name>
    </ligand>
</feature>
<evidence type="ECO:0000256" key="6">
    <source>
        <dbReference type="ARBA" id="ARBA00022605"/>
    </source>
</evidence>
<feature type="binding site" evidence="10">
    <location>
        <position position="185"/>
    </location>
    <ligand>
        <name>substrate</name>
    </ligand>
</feature>
<dbReference type="PANTHER" id="PTHR23100:SF0">
    <property type="entry name" value="ARGININE BIOSYNTHESIS BIFUNCTIONAL PROTEIN ARGJ, MITOCHONDRIAL"/>
    <property type="match status" value="1"/>
</dbReference>
<dbReference type="EC" id="2.3.1.35" evidence="10"/>
<keyword evidence="8 10" id="KW-0068">Autocatalytic cleavage</keyword>
<dbReference type="InterPro" id="IPR002813">
    <property type="entry name" value="Arg_biosynth_ArgJ"/>
</dbReference>
<dbReference type="GO" id="GO:0005737">
    <property type="term" value="C:cytoplasm"/>
    <property type="evidence" value="ECO:0007669"/>
    <property type="project" value="UniProtKB-SubCell"/>
</dbReference>
<feature type="chain" id="PRO_5023253351" description="Arginine biosynthesis bifunctional protein ArgJ alpha chain" evidence="10">
    <location>
        <begin position="1"/>
        <end position="184"/>
    </location>
</feature>
<dbReference type="UniPathway" id="UPA00068">
    <property type="reaction ID" value="UER00106"/>
</dbReference>
<feature type="site" description="Involved in the stabilization of negative charge on the oxyanion by the formation of the oxyanion hole" evidence="10">
    <location>
        <position position="109"/>
    </location>
</feature>
<evidence type="ECO:0000256" key="5">
    <source>
        <dbReference type="ARBA" id="ARBA00022571"/>
    </source>
</evidence>
<dbReference type="NCBIfam" id="TIGR00120">
    <property type="entry name" value="ArgJ"/>
    <property type="match status" value="1"/>
</dbReference>
<dbReference type="GO" id="GO:0006526">
    <property type="term" value="P:L-arginine biosynthetic process"/>
    <property type="evidence" value="ECO:0007669"/>
    <property type="project" value="UniProtKB-UniRule"/>
</dbReference>
<dbReference type="FunFam" id="3.60.70.12:FF:000001">
    <property type="entry name" value="Arginine biosynthesis bifunctional protein ArgJ, chloroplastic"/>
    <property type="match status" value="1"/>
</dbReference>
<dbReference type="FunFam" id="3.10.20.340:FF:000003">
    <property type="entry name" value="Arginine biosynthesis bifunctional protein ArgJ"/>
    <property type="match status" value="1"/>
</dbReference>
<dbReference type="CDD" id="cd02152">
    <property type="entry name" value="OAT"/>
    <property type="match status" value="1"/>
</dbReference>
<keyword evidence="7 10" id="KW-0808">Transferase</keyword>
<keyword evidence="4 10" id="KW-0963">Cytoplasm</keyword>
<keyword evidence="6 10" id="KW-0028">Amino-acid biosynthesis</keyword>
<reference evidence="11 12" key="1">
    <citation type="submission" date="2019-02" db="EMBL/GenBank/DDBJ databases">
        <title>Deep-cultivation of Planctomycetes and their phenomic and genomic characterization uncovers novel biology.</title>
        <authorList>
            <person name="Wiegand S."/>
            <person name="Jogler M."/>
            <person name="Boedeker C."/>
            <person name="Pinto D."/>
            <person name="Vollmers J."/>
            <person name="Rivas-Marin E."/>
            <person name="Kohn T."/>
            <person name="Peeters S.H."/>
            <person name="Heuer A."/>
            <person name="Rast P."/>
            <person name="Oberbeckmann S."/>
            <person name="Bunk B."/>
            <person name="Jeske O."/>
            <person name="Meyerdierks A."/>
            <person name="Storesund J.E."/>
            <person name="Kallscheuer N."/>
            <person name="Luecker S."/>
            <person name="Lage O.M."/>
            <person name="Pohl T."/>
            <person name="Merkel B.J."/>
            <person name="Hornburger P."/>
            <person name="Mueller R.-W."/>
            <person name="Bruemmer F."/>
            <person name="Labrenz M."/>
            <person name="Spormann A.M."/>
            <person name="Op Den Camp H."/>
            <person name="Overmann J."/>
            <person name="Amann R."/>
            <person name="Jetten M.S.M."/>
            <person name="Mascher T."/>
            <person name="Medema M.H."/>
            <person name="Devos D.P."/>
            <person name="Kaster A.-K."/>
            <person name="Ovreas L."/>
            <person name="Rohde M."/>
            <person name="Galperin M.Y."/>
            <person name="Jogler C."/>
        </authorList>
    </citation>
    <scope>NUCLEOTIDE SEQUENCE [LARGE SCALE GENOMIC DNA]</scope>
    <source>
        <strain evidence="11 12">KOR34</strain>
    </source>
</reference>
<dbReference type="EC" id="2.3.1.1" evidence="10"/>
<comment type="subcellular location">
    <subcellularLocation>
        <location evidence="1 10">Cytoplasm</location>
    </subcellularLocation>
</comment>
<dbReference type="Proteomes" id="UP000316714">
    <property type="component" value="Unassembled WGS sequence"/>
</dbReference>
<feature type="site" description="Cleavage; by autolysis" evidence="10">
    <location>
        <begin position="184"/>
        <end position="185"/>
    </location>
</feature>
<dbReference type="GO" id="GO:0006592">
    <property type="term" value="P:ornithine biosynthetic process"/>
    <property type="evidence" value="ECO:0007669"/>
    <property type="project" value="TreeGrafter"/>
</dbReference>
<comment type="catalytic activity">
    <reaction evidence="10">
        <text>L-glutamate + acetyl-CoA = N-acetyl-L-glutamate + CoA + H(+)</text>
        <dbReference type="Rhea" id="RHEA:24292"/>
        <dbReference type="ChEBI" id="CHEBI:15378"/>
        <dbReference type="ChEBI" id="CHEBI:29985"/>
        <dbReference type="ChEBI" id="CHEBI:44337"/>
        <dbReference type="ChEBI" id="CHEBI:57287"/>
        <dbReference type="ChEBI" id="CHEBI:57288"/>
        <dbReference type="EC" id="2.3.1.1"/>
    </reaction>
</comment>
<dbReference type="EMBL" id="SIHJ01000001">
    <property type="protein sequence ID" value="TWT37565.1"/>
    <property type="molecule type" value="Genomic_DNA"/>
</dbReference>
<dbReference type="GO" id="GO:0004042">
    <property type="term" value="F:L-glutamate N-acetyltransferase activity"/>
    <property type="evidence" value="ECO:0007669"/>
    <property type="project" value="UniProtKB-UniRule"/>
</dbReference>
<comment type="subunit">
    <text evidence="3 10">Heterotetramer of two alpha and two beta chains.</text>
</comment>
<evidence type="ECO:0000313" key="12">
    <source>
        <dbReference type="Proteomes" id="UP000316714"/>
    </source>
</evidence>
<feature type="site" description="Involved in the stabilization of negative charge on the oxyanion by the formation of the oxyanion hole" evidence="10">
    <location>
        <position position="110"/>
    </location>
</feature>
<keyword evidence="5 10" id="KW-0055">Arginine biosynthesis</keyword>
<organism evidence="11 12">
    <name type="scientific">Posidoniimonas corsicana</name>
    <dbReference type="NCBI Taxonomy" id="1938618"/>
    <lineage>
        <taxon>Bacteria</taxon>
        <taxon>Pseudomonadati</taxon>
        <taxon>Planctomycetota</taxon>
        <taxon>Planctomycetia</taxon>
        <taxon>Pirellulales</taxon>
        <taxon>Lacipirellulaceae</taxon>
        <taxon>Posidoniimonas</taxon>
    </lineage>
</organism>
<dbReference type="OrthoDB" id="9804242at2"/>
<accession>A0A5C5VIH3</accession>
<dbReference type="PANTHER" id="PTHR23100">
    <property type="entry name" value="ARGININE BIOSYNTHESIS BIFUNCTIONAL PROTEIN ARGJ"/>
    <property type="match status" value="1"/>
</dbReference>
<name>A0A5C5VIH3_9BACT</name>
<sequence>MEHQFPKGFTGSGLHCGIKSNAQAEDLALIVSDRPAVGVGVYTRNLVFAAPVQLDRERTPSESVRGVVINSGNANACTGEQGLRDARQMADWFGDACGFSGDDALVLSTGIIGEHLPMPKIQQGIADAAGRLGGGGDALTLAARGMMTTDTVPKIRARSFELDGAPVNVVGLAKGAAMIGPSMATMLGVVMTDAAISAADAQAALSEAVDESFNCISVDGHTSTNDTVLLLANGAAGGPVVEGKSLSILRATILEVCEDLAQAIPADGEGATHLVTVEVHGCKSRKDAVQIAKTIADSPLVKTAIAGADPNWGRIVSAAGYAGVPFQPESVTLLINGLLVYEHGVPVKFDAEEVSASIRDNRDTGLVLILSEGAESARFWTTDLTAEYVRLNADYHT</sequence>
<evidence type="ECO:0000256" key="8">
    <source>
        <dbReference type="ARBA" id="ARBA00022813"/>
    </source>
</evidence>
<feature type="binding site" evidence="10">
    <location>
        <position position="397"/>
    </location>
    <ligand>
        <name>substrate</name>
    </ligand>
</feature>
<dbReference type="RefSeq" id="WP_146564895.1">
    <property type="nucleotide sequence ID" value="NZ_SIHJ01000001.1"/>
</dbReference>
<dbReference type="InterPro" id="IPR016117">
    <property type="entry name" value="ArgJ-like_dom_sf"/>
</dbReference>
<dbReference type="Gene3D" id="3.60.70.12">
    <property type="entry name" value="L-amino peptidase D-ALA esterase/amidase"/>
    <property type="match status" value="1"/>
</dbReference>
<protein>
    <recommendedName>
        <fullName evidence="10">Arginine biosynthesis bifunctional protein ArgJ</fullName>
    </recommendedName>
    <domain>
        <recommendedName>
            <fullName evidence="10">Glutamate N-acetyltransferase</fullName>
            <ecNumber evidence="10">2.3.1.35</ecNumber>
        </recommendedName>
        <alternativeName>
            <fullName evidence="10">Ornithine acetyltransferase</fullName>
            <shortName evidence="10">OATase</shortName>
        </alternativeName>
        <alternativeName>
            <fullName evidence="10">Ornithine transacetylase</fullName>
        </alternativeName>
    </domain>
    <domain>
        <recommendedName>
            <fullName evidence="10">Amino-acid acetyltransferase</fullName>
            <ecNumber evidence="10">2.3.1.1</ecNumber>
        </recommendedName>
        <alternativeName>
            <fullName evidence="10">N-acetylglutamate synthase</fullName>
            <shortName evidence="10">AGSase</shortName>
        </alternativeName>
    </domain>
    <component>
        <recommendedName>
            <fullName evidence="10">Arginine biosynthesis bifunctional protein ArgJ alpha chain</fullName>
        </recommendedName>
    </component>
    <component>
        <recommendedName>
            <fullName evidence="10">Arginine biosynthesis bifunctional protein ArgJ beta chain</fullName>
        </recommendedName>
    </component>
</protein>
<gene>
    <name evidence="10 11" type="primary">argJ</name>
    <name evidence="11" type="ORF">KOR34_25180</name>
</gene>
<evidence type="ECO:0000256" key="4">
    <source>
        <dbReference type="ARBA" id="ARBA00022490"/>
    </source>
</evidence>
<dbReference type="HAMAP" id="MF_01106">
    <property type="entry name" value="ArgJ"/>
    <property type="match status" value="1"/>
</dbReference>
<feature type="chain" id="PRO_5023253350" description="Arginine biosynthesis bifunctional protein ArgJ beta chain" evidence="10">
    <location>
        <begin position="185"/>
        <end position="397"/>
    </location>
</feature>
<evidence type="ECO:0000256" key="2">
    <source>
        <dbReference type="ARBA" id="ARBA00006774"/>
    </source>
</evidence>
<evidence type="ECO:0000256" key="9">
    <source>
        <dbReference type="ARBA" id="ARBA00023315"/>
    </source>
</evidence>
<proteinExistence type="inferred from homology"/>
<comment type="catalytic activity">
    <reaction evidence="10">
        <text>N(2)-acetyl-L-ornithine + L-glutamate = N-acetyl-L-glutamate + L-ornithine</text>
        <dbReference type="Rhea" id="RHEA:15349"/>
        <dbReference type="ChEBI" id="CHEBI:29985"/>
        <dbReference type="ChEBI" id="CHEBI:44337"/>
        <dbReference type="ChEBI" id="CHEBI:46911"/>
        <dbReference type="ChEBI" id="CHEBI:57805"/>
        <dbReference type="EC" id="2.3.1.35"/>
    </reaction>
</comment>
<evidence type="ECO:0000256" key="10">
    <source>
        <dbReference type="HAMAP-Rule" id="MF_01106"/>
    </source>
</evidence>
<comment type="caution">
    <text evidence="11">The sequence shown here is derived from an EMBL/GenBank/DDBJ whole genome shotgun (WGS) entry which is preliminary data.</text>
</comment>
<dbReference type="InterPro" id="IPR042195">
    <property type="entry name" value="ArgJ_beta_C"/>
</dbReference>
<feature type="binding site" evidence="10">
    <location>
        <position position="392"/>
    </location>
    <ligand>
        <name>substrate</name>
    </ligand>
</feature>
<keyword evidence="12" id="KW-1185">Reference proteome</keyword>